<dbReference type="PANTHER" id="PTHR47197">
    <property type="entry name" value="PROTEIN NIRF"/>
    <property type="match status" value="1"/>
</dbReference>
<dbReference type="Gene3D" id="2.130.10.10">
    <property type="entry name" value="YVTN repeat-like/Quinoprotein amine dehydrogenase"/>
    <property type="match status" value="1"/>
</dbReference>
<dbReference type="InterPro" id="IPR011048">
    <property type="entry name" value="Haem_d1_sf"/>
</dbReference>
<evidence type="ECO:0000313" key="2">
    <source>
        <dbReference type="Proteomes" id="UP000652681"/>
    </source>
</evidence>
<protein>
    <recommendedName>
        <fullName evidence="3">YncE family protein</fullName>
    </recommendedName>
</protein>
<dbReference type="Proteomes" id="UP000652681">
    <property type="component" value="Unassembled WGS sequence"/>
</dbReference>
<sequence length="353" mass="39016">MRLYKIIIICTGLFLFSCKKEQPEDPGNTPVDQFNNGVLVVNEGLFQQNNSTLSWVNFATETVNGAIFEQKTNRQLGDTGNDIARYGGKIYVVVNVSSTIEVLDAKTGNPIKQISMLSNGIPKQPRFIEFYNGKAFVPCFDGYVDVIDTLSLEVIQRIPVGSNPDGIHKVNDRLFVANSGGLNYPNVDSTLSVIDPVALTEVGRIVVGKNPTRIQSDMNGDVYVITQTGLNTLNTQLVKVDHQALTVETIYPLPVNRMERVGANFLLYTSSGNTSSLQLFDPVTGFVINPNFIDASLFTTFYGAQYDSSRNQIYCFDAMGYVNSGYIRVFSSNGTHLKNIKVDLNPSKLLIYE</sequence>
<keyword evidence="2" id="KW-1185">Reference proteome</keyword>
<dbReference type="SUPFAM" id="SSF51004">
    <property type="entry name" value="C-terminal (heme d1) domain of cytochrome cd1-nitrite reductase"/>
    <property type="match status" value="1"/>
</dbReference>
<dbReference type="InterPro" id="IPR031815">
    <property type="entry name" value="DUF5074"/>
</dbReference>
<dbReference type="RefSeq" id="WP_216714652.1">
    <property type="nucleotide sequence ID" value="NZ_JACVEL010000012.1"/>
</dbReference>
<accession>A0A8J6PL18</accession>
<dbReference type="PANTHER" id="PTHR47197:SF3">
    <property type="entry name" value="DIHYDRO-HEME D1 DEHYDROGENASE"/>
    <property type="match status" value="1"/>
</dbReference>
<dbReference type="EMBL" id="JACVEL010000012">
    <property type="protein sequence ID" value="MBC9813604.1"/>
    <property type="molecule type" value="Genomic_DNA"/>
</dbReference>
<dbReference type="AlphaFoldDB" id="A0A8J6PL18"/>
<dbReference type="Pfam" id="PF16819">
    <property type="entry name" value="DUF5074"/>
    <property type="match status" value="1"/>
</dbReference>
<evidence type="ECO:0008006" key="3">
    <source>
        <dbReference type="Google" id="ProtNLM"/>
    </source>
</evidence>
<comment type="caution">
    <text evidence="1">The sequence shown here is derived from an EMBL/GenBank/DDBJ whole genome shotgun (WGS) entry which is preliminary data.</text>
</comment>
<proteinExistence type="predicted"/>
<dbReference type="InterPro" id="IPR015943">
    <property type="entry name" value="WD40/YVTN_repeat-like_dom_sf"/>
</dbReference>
<evidence type="ECO:0000313" key="1">
    <source>
        <dbReference type="EMBL" id="MBC9813604.1"/>
    </source>
</evidence>
<gene>
    <name evidence="1" type="ORF">H9Y05_14100</name>
</gene>
<name>A0A8J6PL18_9FLAO</name>
<reference evidence="1" key="1">
    <citation type="submission" date="2020-09" db="EMBL/GenBank/DDBJ databases">
        <title>Taishania pollutisoli gen. nov., sp. nov., Isolated from Tetrabromobisphenol A-Contaminated Soil.</title>
        <authorList>
            <person name="Chen Q."/>
        </authorList>
    </citation>
    <scope>NUCLEOTIDE SEQUENCE</scope>
    <source>
        <strain evidence="1">CZZ-1</strain>
    </source>
</reference>
<dbReference type="InterPro" id="IPR051200">
    <property type="entry name" value="Host-pathogen_enzymatic-act"/>
</dbReference>
<dbReference type="PROSITE" id="PS51257">
    <property type="entry name" value="PROKAR_LIPOPROTEIN"/>
    <property type="match status" value="1"/>
</dbReference>
<organism evidence="1 2">
    <name type="scientific">Taishania pollutisoli</name>
    <dbReference type="NCBI Taxonomy" id="2766479"/>
    <lineage>
        <taxon>Bacteria</taxon>
        <taxon>Pseudomonadati</taxon>
        <taxon>Bacteroidota</taxon>
        <taxon>Flavobacteriia</taxon>
        <taxon>Flavobacteriales</taxon>
        <taxon>Crocinitomicaceae</taxon>
        <taxon>Taishania</taxon>
    </lineage>
</organism>